<protein>
    <recommendedName>
        <fullName evidence="1">L-erythro-3,5-diaminohexanoate dehydrogenase N-terminal domain-containing protein</fullName>
    </recommendedName>
</protein>
<dbReference type="InterPro" id="IPR058932">
    <property type="entry name" value="KDD_N"/>
</dbReference>
<dbReference type="AlphaFoldDB" id="X1AL83"/>
<feature type="domain" description="L-erythro-3,5-diaminohexanoate dehydrogenase N-terminal" evidence="1">
    <location>
        <begin position="6"/>
        <end position="37"/>
    </location>
</feature>
<feature type="non-terminal residue" evidence="2">
    <location>
        <position position="37"/>
    </location>
</feature>
<dbReference type="Pfam" id="PF26370">
    <property type="entry name" value="KDD_N"/>
    <property type="match status" value="1"/>
</dbReference>
<accession>X1AL83</accession>
<evidence type="ECO:0000313" key="2">
    <source>
        <dbReference type="EMBL" id="GAG70282.1"/>
    </source>
</evidence>
<reference evidence="2" key="1">
    <citation type="journal article" date="2014" name="Front. Microbiol.">
        <title>High frequency of phylogenetically diverse reductive dehalogenase-homologous genes in deep subseafloor sedimentary metagenomes.</title>
        <authorList>
            <person name="Kawai M."/>
            <person name="Futagami T."/>
            <person name="Toyoda A."/>
            <person name="Takaki Y."/>
            <person name="Nishi S."/>
            <person name="Hori S."/>
            <person name="Arai W."/>
            <person name="Tsubouchi T."/>
            <person name="Morono Y."/>
            <person name="Uchiyama I."/>
            <person name="Ito T."/>
            <person name="Fujiyama A."/>
            <person name="Inagaki F."/>
            <person name="Takami H."/>
        </authorList>
    </citation>
    <scope>NUCLEOTIDE SEQUENCE</scope>
    <source>
        <strain evidence="2">Expedition CK06-06</strain>
    </source>
</reference>
<proteinExistence type="predicted"/>
<gene>
    <name evidence="2" type="ORF">S01H4_01640</name>
</gene>
<sequence>MLELNTTSLTLTPLRINRIKNVKLDIEQVEIEGKAIL</sequence>
<comment type="caution">
    <text evidence="2">The sequence shown here is derived from an EMBL/GenBank/DDBJ whole genome shotgun (WGS) entry which is preliminary data.</text>
</comment>
<name>X1AL83_9ZZZZ</name>
<dbReference type="EMBL" id="BART01000310">
    <property type="protein sequence ID" value="GAG70282.1"/>
    <property type="molecule type" value="Genomic_DNA"/>
</dbReference>
<organism evidence="2">
    <name type="scientific">marine sediment metagenome</name>
    <dbReference type="NCBI Taxonomy" id="412755"/>
    <lineage>
        <taxon>unclassified sequences</taxon>
        <taxon>metagenomes</taxon>
        <taxon>ecological metagenomes</taxon>
    </lineage>
</organism>
<evidence type="ECO:0000259" key="1">
    <source>
        <dbReference type="Pfam" id="PF26370"/>
    </source>
</evidence>